<organism evidence="2 3">
    <name type="scientific">Membranihabitans marinus</name>
    <dbReference type="NCBI Taxonomy" id="1227546"/>
    <lineage>
        <taxon>Bacteria</taxon>
        <taxon>Pseudomonadati</taxon>
        <taxon>Bacteroidota</taxon>
        <taxon>Saprospiria</taxon>
        <taxon>Saprospirales</taxon>
        <taxon>Saprospiraceae</taxon>
        <taxon>Membranihabitans</taxon>
    </lineage>
</organism>
<dbReference type="InterPro" id="IPR029058">
    <property type="entry name" value="AB_hydrolase_fold"/>
</dbReference>
<keyword evidence="2" id="KW-0378">Hydrolase</keyword>
<evidence type="ECO:0000313" key="3">
    <source>
        <dbReference type="Proteomes" id="UP000753961"/>
    </source>
</evidence>
<dbReference type="Proteomes" id="UP000753961">
    <property type="component" value="Unassembled WGS sequence"/>
</dbReference>
<dbReference type="PANTHER" id="PTHR43798">
    <property type="entry name" value="MONOACYLGLYCEROL LIPASE"/>
    <property type="match status" value="1"/>
</dbReference>
<name>A0A953L8V4_9BACT</name>
<proteinExistence type="predicted"/>
<dbReference type="Gene3D" id="3.40.50.1820">
    <property type="entry name" value="alpha/beta hydrolase"/>
    <property type="match status" value="1"/>
</dbReference>
<dbReference type="InterPro" id="IPR000073">
    <property type="entry name" value="AB_hydrolase_1"/>
</dbReference>
<evidence type="ECO:0000259" key="1">
    <source>
        <dbReference type="Pfam" id="PF12697"/>
    </source>
</evidence>
<dbReference type="InterPro" id="IPR050266">
    <property type="entry name" value="AB_hydrolase_sf"/>
</dbReference>
<feature type="domain" description="AB hydrolase-1" evidence="1">
    <location>
        <begin position="25"/>
        <end position="245"/>
    </location>
</feature>
<dbReference type="EMBL" id="JAHVHU010000007">
    <property type="protein sequence ID" value="MBY5958140.1"/>
    <property type="molecule type" value="Genomic_DNA"/>
</dbReference>
<dbReference type="Pfam" id="PF12697">
    <property type="entry name" value="Abhydrolase_6"/>
    <property type="match status" value="1"/>
</dbReference>
<sequence>MNALTIQTKDKFNFIGVGPDDGEVLLLLHGLFGTASNFDETIHFFKDRYRIYLPILPIFDMDVRKLSVYSLMEYVRSFVEHFDIKNPHIIGNSLGGHIALLYVLEYMDDVKSMTLTGSSGLYESAFGKSFPRRGDKDFIRKKINLTFYDDDVATEEMVDEIYDITSNTRKCLKMVKTAKSAIRHNVGDQLDKIKVPTLLVWGKQDTITPAFVAEEFNEKIPNAKLEFIDKCGHAPMLETPEAFNKVLESFLSQV</sequence>
<comment type="caution">
    <text evidence="2">The sequence shown here is derived from an EMBL/GenBank/DDBJ whole genome shotgun (WGS) entry which is preliminary data.</text>
</comment>
<keyword evidence="3" id="KW-1185">Reference proteome</keyword>
<dbReference type="AlphaFoldDB" id="A0A953L8V4"/>
<dbReference type="PRINTS" id="PR00111">
    <property type="entry name" value="ABHYDROLASE"/>
</dbReference>
<dbReference type="RefSeq" id="WP_222579673.1">
    <property type="nucleotide sequence ID" value="NZ_JAHVHU010000007.1"/>
</dbReference>
<dbReference type="GO" id="GO:0047372">
    <property type="term" value="F:monoacylglycerol lipase activity"/>
    <property type="evidence" value="ECO:0007669"/>
    <property type="project" value="TreeGrafter"/>
</dbReference>
<reference evidence="2" key="1">
    <citation type="submission" date="2021-06" db="EMBL/GenBank/DDBJ databases">
        <title>44 bacteria genomes isolated from Dapeng, Shenzhen.</title>
        <authorList>
            <person name="Zheng W."/>
            <person name="Yu S."/>
            <person name="Huang Y."/>
        </authorList>
    </citation>
    <scope>NUCLEOTIDE SEQUENCE</scope>
    <source>
        <strain evidence="2">DP5N28-2</strain>
    </source>
</reference>
<gene>
    <name evidence="2" type="ORF">KUV50_08370</name>
</gene>
<protein>
    <submittedName>
        <fullName evidence="2">Alpha/beta hydrolase</fullName>
    </submittedName>
</protein>
<dbReference type="SUPFAM" id="SSF53474">
    <property type="entry name" value="alpha/beta-Hydrolases"/>
    <property type="match status" value="1"/>
</dbReference>
<evidence type="ECO:0000313" key="2">
    <source>
        <dbReference type="EMBL" id="MBY5958140.1"/>
    </source>
</evidence>
<dbReference type="GO" id="GO:0046464">
    <property type="term" value="P:acylglycerol catabolic process"/>
    <property type="evidence" value="ECO:0007669"/>
    <property type="project" value="TreeGrafter"/>
</dbReference>
<dbReference type="GO" id="GO:0016020">
    <property type="term" value="C:membrane"/>
    <property type="evidence" value="ECO:0007669"/>
    <property type="project" value="TreeGrafter"/>
</dbReference>
<accession>A0A953L8V4</accession>
<dbReference type="PANTHER" id="PTHR43798:SF33">
    <property type="entry name" value="HYDROLASE, PUTATIVE (AFU_ORTHOLOGUE AFUA_2G14860)-RELATED"/>
    <property type="match status" value="1"/>
</dbReference>